<dbReference type="EMBL" id="CYXV01000019">
    <property type="protein sequence ID" value="CUN18524.1"/>
    <property type="molecule type" value="Genomic_DNA"/>
</dbReference>
<accession>A0A173UUN8</accession>
<name>A0A173UUN8_9FIRM</name>
<dbReference type="RefSeq" id="WP_055264241.1">
    <property type="nucleotide sequence ID" value="NZ_CYXV01000019.1"/>
</dbReference>
<protein>
    <submittedName>
        <fullName evidence="1">Uncharacterized protein</fullName>
    </submittedName>
</protein>
<evidence type="ECO:0000313" key="2">
    <source>
        <dbReference type="Proteomes" id="UP000095495"/>
    </source>
</evidence>
<organism evidence="1 2">
    <name type="scientific">Roseburia faecis</name>
    <dbReference type="NCBI Taxonomy" id="301302"/>
    <lineage>
        <taxon>Bacteria</taxon>
        <taxon>Bacillati</taxon>
        <taxon>Bacillota</taxon>
        <taxon>Clostridia</taxon>
        <taxon>Lachnospirales</taxon>
        <taxon>Lachnospiraceae</taxon>
        <taxon>Roseburia</taxon>
    </lineage>
</organism>
<evidence type="ECO:0000313" key="1">
    <source>
        <dbReference type="EMBL" id="CUN18524.1"/>
    </source>
</evidence>
<reference evidence="1 2" key="1">
    <citation type="submission" date="2015-09" db="EMBL/GenBank/DDBJ databases">
        <authorList>
            <consortium name="Pathogen Informatics"/>
        </authorList>
    </citation>
    <scope>NUCLEOTIDE SEQUENCE [LARGE SCALE GENOMIC DNA]</scope>
    <source>
        <strain evidence="1 2">2789STDY5608863</strain>
    </source>
</reference>
<dbReference type="AlphaFoldDB" id="A0A173UUN8"/>
<sequence length="186" mass="21063">MDIQALGMLSNITAIVQKQNVNTISGDINVEKDFYGTLREQQINCVKEDIYNKFHIDVGAANGYFECYIPSDVLYRMNTDTVLRQKVYDMLADYSSDKFKLTMQTLNPPVKKCTLVFDDNGEVVATLEPDVGGEKAASERSKNTEKVRIMNGSDIKALLQNDIQEMIEEIERQGVMATEYKKKSIL</sequence>
<dbReference type="Proteomes" id="UP000095495">
    <property type="component" value="Unassembled WGS sequence"/>
</dbReference>
<gene>
    <name evidence="1" type="ORF">ERS852420_03292</name>
</gene>
<proteinExistence type="predicted"/>